<reference evidence="3 4" key="1">
    <citation type="submission" date="2020-07" db="EMBL/GenBank/DDBJ databases">
        <title>Sequencing the genomes of 1000 actinobacteria strains.</title>
        <authorList>
            <person name="Klenk H.-P."/>
        </authorList>
    </citation>
    <scope>NUCLEOTIDE SEQUENCE [LARGE SCALE GENOMIC DNA]</scope>
    <source>
        <strain evidence="3 4">DSM 21349</strain>
    </source>
</reference>
<name>A0A7W3PBH5_9ACTN</name>
<evidence type="ECO:0000313" key="4">
    <source>
        <dbReference type="Proteomes" id="UP000580910"/>
    </source>
</evidence>
<evidence type="ECO:0008006" key="5">
    <source>
        <dbReference type="Google" id="ProtNLM"/>
    </source>
</evidence>
<feature type="chain" id="PRO_5030651427" description="DUF3558 domain-containing protein" evidence="2">
    <location>
        <begin position="23"/>
        <end position="182"/>
    </location>
</feature>
<protein>
    <recommendedName>
        <fullName evidence="5">DUF3558 domain-containing protein</fullName>
    </recommendedName>
</protein>
<dbReference type="Proteomes" id="UP000580910">
    <property type="component" value="Unassembled WGS sequence"/>
</dbReference>
<sequence>MRRAAPALALLLLLAGCSSTDATTETSSTSSSPSPTASSSPSPSKPAFNPCSGLSAGPVGKALREKVRETTGTSDNPRCAFLPVAKGGPTLNVTYLEFGGDFDKAFAAMGQIKGRVSDVRIPGATAARVVVHASRKVVLVTGFVQVHGLIETVNAIQLAPYDAGTMRDATEAVMRTLVATAP</sequence>
<feature type="region of interest" description="Disordered" evidence="1">
    <location>
        <begin position="22"/>
        <end position="51"/>
    </location>
</feature>
<feature type="compositionally biased region" description="Low complexity" evidence="1">
    <location>
        <begin position="22"/>
        <end position="47"/>
    </location>
</feature>
<proteinExistence type="predicted"/>
<keyword evidence="2" id="KW-0732">Signal</keyword>
<dbReference type="PROSITE" id="PS51257">
    <property type="entry name" value="PROKAR_LIPOPROTEIN"/>
    <property type="match status" value="1"/>
</dbReference>
<evidence type="ECO:0000256" key="1">
    <source>
        <dbReference type="SAM" id="MobiDB-lite"/>
    </source>
</evidence>
<accession>A0A7W3PBH5</accession>
<dbReference type="AlphaFoldDB" id="A0A7W3PBH5"/>
<evidence type="ECO:0000313" key="3">
    <source>
        <dbReference type="EMBL" id="MBA8805830.1"/>
    </source>
</evidence>
<comment type="caution">
    <text evidence="3">The sequence shown here is derived from an EMBL/GenBank/DDBJ whole genome shotgun (WGS) entry which is preliminary data.</text>
</comment>
<evidence type="ECO:0000256" key="2">
    <source>
        <dbReference type="SAM" id="SignalP"/>
    </source>
</evidence>
<keyword evidence="4" id="KW-1185">Reference proteome</keyword>
<dbReference type="Pfam" id="PF12079">
    <property type="entry name" value="DUF3558"/>
    <property type="match status" value="1"/>
</dbReference>
<dbReference type="InterPro" id="IPR024520">
    <property type="entry name" value="DUF3558"/>
</dbReference>
<organism evidence="3 4">
    <name type="scientific">Nocardioides ginsengisegetis</name>
    <dbReference type="NCBI Taxonomy" id="661491"/>
    <lineage>
        <taxon>Bacteria</taxon>
        <taxon>Bacillati</taxon>
        <taxon>Actinomycetota</taxon>
        <taxon>Actinomycetes</taxon>
        <taxon>Propionibacteriales</taxon>
        <taxon>Nocardioidaceae</taxon>
        <taxon>Nocardioides</taxon>
    </lineage>
</organism>
<dbReference type="RefSeq" id="WP_182541847.1">
    <property type="nucleotide sequence ID" value="NZ_JACGXA010000003.1"/>
</dbReference>
<gene>
    <name evidence="3" type="ORF">FB382_004175</name>
</gene>
<feature type="signal peptide" evidence="2">
    <location>
        <begin position="1"/>
        <end position="22"/>
    </location>
</feature>
<dbReference type="EMBL" id="JACGXA010000003">
    <property type="protein sequence ID" value="MBA8805830.1"/>
    <property type="molecule type" value="Genomic_DNA"/>
</dbReference>